<dbReference type="Proteomes" id="UP000789706">
    <property type="component" value="Unassembled WGS sequence"/>
</dbReference>
<evidence type="ECO:0000256" key="1">
    <source>
        <dbReference type="ARBA" id="ARBA00002883"/>
    </source>
</evidence>
<feature type="region of interest" description="Disordered" evidence="7">
    <location>
        <begin position="137"/>
        <end position="159"/>
    </location>
</feature>
<comment type="function">
    <text evidence="1 6">DEAD-box RNA helicase-like protein required for pre-18S rRNA processing, specifically at sites A0, A1, and A2.</text>
</comment>
<dbReference type="Gene3D" id="3.40.50.300">
    <property type="entry name" value="P-loop containing nucleotide triphosphate hydrolases"/>
    <property type="match status" value="1"/>
</dbReference>
<feature type="domain" description="UTP25 NTP hydrolase-like" evidence="9">
    <location>
        <begin position="260"/>
        <end position="507"/>
    </location>
</feature>
<evidence type="ECO:0000256" key="5">
    <source>
        <dbReference type="ARBA" id="ARBA00023242"/>
    </source>
</evidence>
<gene>
    <name evidence="10" type="ORF">DEBURN_LOCUS132</name>
</gene>
<reference evidence="10" key="1">
    <citation type="submission" date="2021-06" db="EMBL/GenBank/DDBJ databases">
        <authorList>
            <person name="Kallberg Y."/>
            <person name="Tangrot J."/>
            <person name="Rosling A."/>
        </authorList>
    </citation>
    <scope>NUCLEOTIDE SEQUENCE</scope>
    <source>
        <strain evidence="10">AZ414A</strain>
    </source>
</reference>
<dbReference type="InterPro" id="IPR027417">
    <property type="entry name" value="P-loop_NTPase"/>
</dbReference>
<feature type="compositionally biased region" description="Acidic residues" evidence="7">
    <location>
        <begin position="74"/>
        <end position="86"/>
    </location>
</feature>
<protein>
    <recommendedName>
        <fullName evidence="4 6">U3 small nucleolar RNA-associated protein 25</fullName>
        <shortName evidence="6">U3 snoRNA-associated protein 25</shortName>
    </recommendedName>
</protein>
<feature type="compositionally biased region" description="Basic and acidic residues" evidence="7">
    <location>
        <begin position="47"/>
        <end position="73"/>
    </location>
</feature>
<dbReference type="Pfam" id="PF22916">
    <property type="entry name" value="UTP25_NTPase-like"/>
    <property type="match status" value="1"/>
</dbReference>
<dbReference type="InterPro" id="IPR053939">
    <property type="entry name" value="UTP25_C"/>
</dbReference>
<keyword evidence="5 6" id="KW-0539">Nucleus</keyword>
<dbReference type="Pfam" id="PF06862">
    <property type="entry name" value="Utp25_C"/>
    <property type="match status" value="1"/>
</dbReference>
<name>A0A9N8V2F1_9GLOM</name>
<evidence type="ECO:0000259" key="8">
    <source>
        <dbReference type="Pfam" id="PF06862"/>
    </source>
</evidence>
<keyword evidence="6" id="KW-0698">rRNA processing</keyword>
<feature type="domain" description="UTP25 C-terminal" evidence="8">
    <location>
        <begin position="589"/>
        <end position="667"/>
    </location>
</feature>
<comment type="similarity">
    <text evidence="3 6">Belongs to the UTP25 family.</text>
</comment>
<dbReference type="EMBL" id="CAJVPK010000004">
    <property type="protein sequence ID" value="CAG8432805.1"/>
    <property type="molecule type" value="Genomic_DNA"/>
</dbReference>
<evidence type="ECO:0000256" key="3">
    <source>
        <dbReference type="ARBA" id="ARBA00009223"/>
    </source>
</evidence>
<feature type="region of interest" description="Disordered" evidence="7">
    <location>
        <begin position="1"/>
        <end position="87"/>
    </location>
</feature>
<keyword evidence="11" id="KW-1185">Reference proteome</keyword>
<evidence type="ECO:0000256" key="7">
    <source>
        <dbReference type="SAM" id="MobiDB-lite"/>
    </source>
</evidence>
<dbReference type="InterPro" id="IPR010678">
    <property type="entry name" value="UTP25"/>
</dbReference>
<proteinExistence type="inferred from homology"/>
<dbReference type="GO" id="GO:0019843">
    <property type="term" value="F:rRNA binding"/>
    <property type="evidence" value="ECO:0007669"/>
    <property type="project" value="TreeGrafter"/>
</dbReference>
<dbReference type="PANTHER" id="PTHR12933:SF0">
    <property type="entry name" value="U3 SMALL NUCLEOLAR RNA-ASSOCIATED PROTEIN 25 HOMOLOG"/>
    <property type="match status" value="1"/>
</dbReference>
<comment type="caution">
    <text evidence="10">The sequence shown here is derived from an EMBL/GenBank/DDBJ whole genome shotgun (WGS) entry which is preliminary data.</text>
</comment>
<dbReference type="GO" id="GO:0000462">
    <property type="term" value="P:maturation of SSU-rRNA from tricistronic rRNA transcript (SSU-rRNA, 5.8S rRNA, LSU-rRNA)"/>
    <property type="evidence" value="ECO:0007669"/>
    <property type="project" value="TreeGrafter"/>
</dbReference>
<organism evidence="10 11">
    <name type="scientific">Diversispora eburnea</name>
    <dbReference type="NCBI Taxonomy" id="1213867"/>
    <lineage>
        <taxon>Eukaryota</taxon>
        <taxon>Fungi</taxon>
        <taxon>Fungi incertae sedis</taxon>
        <taxon>Mucoromycota</taxon>
        <taxon>Glomeromycotina</taxon>
        <taxon>Glomeromycetes</taxon>
        <taxon>Diversisporales</taxon>
        <taxon>Diversisporaceae</taxon>
        <taxon>Diversispora</taxon>
    </lineage>
</organism>
<comment type="subunit">
    <text evidence="6">Component of the ribosomal small subunit (SSU) processome composed of at least 40 protein subunits and snoRNA U3.</text>
</comment>
<evidence type="ECO:0000259" key="9">
    <source>
        <dbReference type="Pfam" id="PF22916"/>
    </source>
</evidence>
<dbReference type="OrthoDB" id="10264378at2759"/>
<accession>A0A9N8V2F1</accession>
<evidence type="ECO:0000313" key="10">
    <source>
        <dbReference type="EMBL" id="CAG8432805.1"/>
    </source>
</evidence>
<evidence type="ECO:0000256" key="4">
    <source>
        <dbReference type="ARBA" id="ARBA00015422"/>
    </source>
</evidence>
<evidence type="ECO:0000313" key="11">
    <source>
        <dbReference type="Proteomes" id="UP000789706"/>
    </source>
</evidence>
<dbReference type="AlphaFoldDB" id="A0A9N8V2F1"/>
<dbReference type="InterPro" id="IPR053940">
    <property type="entry name" value="UTP25_NTPase-like"/>
</dbReference>
<evidence type="ECO:0000256" key="6">
    <source>
        <dbReference type="RuleBase" id="RU365070"/>
    </source>
</evidence>
<comment type="subcellular location">
    <subcellularLocation>
        <location evidence="2 6">Nucleus</location>
        <location evidence="2 6">Nucleolus</location>
    </subcellularLocation>
</comment>
<dbReference type="GO" id="GO:0032040">
    <property type="term" value="C:small-subunit processome"/>
    <property type="evidence" value="ECO:0007669"/>
    <property type="project" value="TreeGrafter"/>
</dbReference>
<dbReference type="GO" id="GO:0034511">
    <property type="term" value="F:U3 snoRNA binding"/>
    <property type="evidence" value="ECO:0007669"/>
    <property type="project" value="InterPro"/>
</dbReference>
<dbReference type="FunFam" id="3.40.50.300:FF:001559">
    <property type="entry name" value="U3 small nucleolar RNA-associated protein 25"/>
    <property type="match status" value="1"/>
</dbReference>
<feature type="compositionally biased region" description="Basic and acidic residues" evidence="7">
    <location>
        <begin position="150"/>
        <end position="159"/>
    </location>
</feature>
<dbReference type="PANTHER" id="PTHR12933">
    <property type="entry name" value="ORF PROTEIN-RELATED"/>
    <property type="match status" value="1"/>
</dbReference>
<evidence type="ECO:0000256" key="2">
    <source>
        <dbReference type="ARBA" id="ARBA00004604"/>
    </source>
</evidence>
<sequence>MGEKNKKIKEKTGFGSGKRLSRKARETLKQYGTLNPFEEEEVSSNSDEEKKSYRKITESQLDKERQQESKFDNDDNNSDDFIFDDDDIRKRPASSYKKLIELLQKNSKNLNDREFFKRRKLEEEGKEYIEIFKNETKDDLENTNPSNSNDLKKGNQDKDEKDEFEIHFGDDQPNDINIKIENVDEKKWKISNTEDSILKLVTKYSLDEEEDDKKHEENGPNFISFKLKKKLLNTWEKLNGNKKEMFSELQGHLFRKFNKYQDVLYSNRSYENSQEIRQIYVLHALNHIFKTRQTVLKNNAKITYAHSTNKEIDEFRDQGFTRPKVLILLPFRNSALNENRKRFFDSYSIEADQERIDPKKPADFLETFKGNNDDMFRVGIKFTRKSIKFYSEFYNADIIIASPLGLRMIIGAEEDKKRDFDFLSSIELLIIDQCDSLLMQNWDHVKHIFDHLNLIPKTSHGCDFSRVKNWYLDGRSKYFRQTIIISEYLTPEINALFNKQMLNIAGKLKIKRHYEGTILEVIPQIKQIFIRIDSPSISEDDDIRFKYFTEQKSYPELSHTMIFIPSYFDFVRLRNYFEDKDYSFASICERYNIRGIRHIVFYSLPDHPHFYSEINDFLILTKNEVEDESKLSCHVLFSKFDLLRLERIVGTSRVNKMLQGNKNIFMFS</sequence>
<keyword evidence="6" id="KW-0687">Ribonucleoprotein</keyword>
<keyword evidence="6" id="KW-0690">Ribosome biogenesis</keyword>